<organism evidence="2">
    <name type="scientific">Thermorudis sp</name>
    <dbReference type="NCBI Taxonomy" id="1969470"/>
    <lineage>
        <taxon>Bacteria</taxon>
        <taxon>Pseudomonadati</taxon>
        <taxon>Thermomicrobiota</taxon>
        <taxon>Thermomicrobia</taxon>
        <taxon>Thermomicrobia incertae sedis</taxon>
        <taxon>Thermorudis</taxon>
    </lineage>
</organism>
<dbReference type="AlphaFoldDB" id="A0A7C2WGT8"/>
<dbReference type="InterPro" id="IPR011008">
    <property type="entry name" value="Dimeric_a/b-barrel"/>
</dbReference>
<gene>
    <name evidence="2" type="ORF">ENP13_03365</name>
</gene>
<evidence type="ECO:0000259" key="1">
    <source>
        <dbReference type="PROSITE" id="PS51725"/>
    </source>
</evidence>
<feature type="domain" description="ABM" evidence="1">
    <location>
        <begin position="87"/>
        <end position="178"/>
    </location>
</feature>
<dbReference type="GO" id="GO:0004497">
    <property type="term" value="F:monooxygenase activity"/>
    <property type="evidence" value="ECO:0007669"/>
    <property type="project" value="UniProtKB-KW"/>
</dbReference>
<dbReference type="Pfam" id="PF03992">
    <property type="entry name" value="ABM"/>
    <property type="match status" value="1"/>
</dbReference>
<dbReference type="EMBL" id="DSID01000263">
    <property type="protein sequence ID" value="HEX70266.1"/>
    <property type="molecule type" value="Genomic_DNA"/>
</dbReference>
<dbReference type="PANTHER" id="PTHR33336:SF15">
    <property type="entry name" value="ABM DOMAIN-CONTAINING PROTEIN"/>
    <property type="match status" value="1"/>
</dbReference>
<comment type="caution">
    <text evidence="2">The sequence shown here is derived from an EMBL/GenBank/DDBJ whole genome shotgun (WGS) entry which is preliminary data.</text>
</comment>
<dbReference type="PANTHER" id="PTHR33336">
    <property type="entry name" value="QUINOL MONOOXYGENASE YGIN-RELATED"/>
    <property type="match status" value="1"/>
</dbReference>
<dbReference type="PROSITE" id="PS51725">
    <property type="entry name" value="ABM"/>
    <property type="match status" value="1"/>
</dbReference>
<dbReference type="InterPro" id="IPR007138">
    <property type="entry name" value="ABM_dom"/>
</dbReference>
<proteinExistence type="predicted"/>
<protein>
    <submittedName>
        <fullName evidence="2">Antibiotic biosynthesis monooxygenase</fullName>
    </submittedName>
</protein>
<evidence type="ECO:0000313" key="2">
    <source>
        <dbReference type="EMBL" id="HEX70266.1"/>
    </source>
</evidence>
<sequence>MAADWSSGAGSSRVTWWNWRWKGSAYCGTASCARSERWSRRGVGRWGTLSPRGGTPCPTVAWCDAATLESELWQREGDRTERRSPVFVVVAHYYAKEGKDDEIAEILQRMIPISLAEPGCLVYYVNRSLDDRRKFLLYEQYRTRDDYEAHKATPAFQENIVGKVIPMLESRVPEFYELVEPAE</sequence>
<name>A0A7C2WGT8_9BACT</name>
<keyword evidence="2" id="KW-0560">Oxidoreductase</keyword>
<keyword evidence="2" id="KW-0503">Monooxygenase</keyword>
<dbReference type="InterPro" id="IPR050744">
    <property type="entry name" value="AI-2_Isomerase_LsrG"/>
</dbReference>
<accession>A0A7C2WGT8</accession>
<dbReference type="SUPFAM" id="SSF54909">
    <property type="entry name" value="Dimeric alpha+beta barrel"/>
    <property type="match status" value="1"/>
</dbReference>
<reference evidence="2" key="1">
    <citation type="journal article" date="2020" name="mSystems">
        <title>Genome- and Community-Level Interaction Insights into Carbon Utilization and Element Cycling Functions of Hydrothermarchaeota in Hydrothermal Sediment.</title>
        <authorList>
            <person name="Zhou Z."/>
            <person name="Liu Y."/>
            <person name="Xu W."/>
            <person name="Pan J."/>
            <person name="Luo Z.H."/>
            <person name="Li M."/>
        </authorList>
    </citation>
    <scope>NUCLEOTIDE SEQUENCE [LARGE SCALE GENOMIC DNA]</scope>
    <source>
        <strain evidence="2">SpSt-192</strain>
    </source>
</reference>
<dbReference type="Gene3D" id="3.30.70.100">
    <property type="match status" value="1"/>
</dbReference>